<dbReference type="Gene3D" id="3.30.40.10">
    <property type="entry name" value="Zinc/RING finger domain, C3HC4 (zinc finger)"/>
    <property type="match status" value="1"/>
</dbReference>
<dbReference type="SMART" id="SM00184">
    <property type="entry name" value="RING"/>
    <property type="match status" value="1"/>
</dbReference>
<reference evidence="7" key="1">
    <citation type="submission" date="2021-12" db="EMBL/GenBank/DDBJ databases">
        <authorList>
            <person name="King R."/>
        </authorList>
    </citation>
    <scope>NUCLEOTIDE SEQUENCE</scope>
</reference>
<dbReference type="GO" id="GO:0008270">
    <property type="term" value="F:zinc ion binding"/>
    <property type="evidence" value="ECO:0007669"/>
    <property type="project" value="UniProtKB-KW"/>
</dbReference>
<dbReference type="AlphaFoldDB" id="A0A9N9ZZI7"/>
<dbReference type="InterPro" id="IPR013083">
    <property type="entry name" value="Znf_RING/FYVE/PHD"/>
</dbReference>
<evidence type="ECO:0000313" key="7">
    <source>
        <dbReference type="EMBL" id="CAH0383007.1"/>
    </source>
</evidence>
<dbReference type="PROSITE" id="PS50089">
    <property type="entry name" value="ZF_RING_2"/>
    <property type="match status" value="1"/>
</dbReference>
<feature type="compositionally biased region" description="Low complexity" evidence="5">
    <location>
        <begin position="118"/>
        <end position="137"/>
    </location>
</feature>
<gene>
    <name evidence="7" type="ORF">BEMITA_LOCUS2494</name>
</gene>
<keyword evidence="8" id="KW-1185">Reference proteome</keyword>
<sequence length="376" mass="42497">MHIVPFDRNTSNCSRLHIQELSCFIQAFFFSVHTSLTHLVLNLTYVLFQLQSGSGSQRGSNNRRQWSIVGSFRRWVSSGSRQSRSANRNLTPSISTGSYRSDDTHAGTSAQGASGPARNSQRWSPPRPSSRSPHARPQAPTVGDLATDGMLLTVQAVPRYQVPDVELRRGADITVNPQPQSPRQAMQLFTKEKNYNRVTLLSALRWVIYHLNDAAGPPMLVEISFGRVPRGLRKMRWIRRTALGNLNIDSSIPIRRLPESFESLNNWLFTTAVRNNIERAQNPLPPPPLQPEEAPDDRRVSSSDPNACRICFSHAEKIWIKPCNHRTCKSCILTIRKEAVEAQRDRNASYKCPFCKGFVEEWKEDGPYPKRIPNAS</sequence>
<evidence type="ECO:0000256" key="3">
    <source>
        <dbReference type="ARBA" id="ARBA00022833"/>
    </source>
</evidence>
<name>A0A9N9ZZI7_BEMTA</name>
<feature type="compositionally biased region" description="Polar residues" evidence="5">
    <location>
        <begin position="79"/>
        <end position="99"/>
    </location>
</feature>
<evidence type="ECO:0000256" key="5">
    <source>
        <dbReference type="SAM" id="MobiDB-lite"/>
    </source>
</evidence>
<dbReference type="CDD" id="cd16449">
    <property type="entry name" value="RING-HC"/>
    <property type="match status" value="1"/>
</dbReference>
<keyword evidence="1" id="KW-0479">Metal-binding</keyword>
<keyword evidence="2 4" id="KW-0863">Zinc-finger</keyword>
<feature type="region of interest" description="Disordered" evidence="5">
    <location>
        <begin position="79"/>
        <end position="147"/>
    </location>
</feature>
<accession>A0A9N9ZZI7</accession>
<evidence type="ECO:0000256" key="2">
    <source>
        <dbReference type="ARBA" id="ARBA00022771"/>
    </source>
</evidence>
<evidence type="ECO:0000256" key="1">
    <source>
        <dbReference type="ARBA" id="ARBA00022723"/>
    </source>
</evidence>
<feature type="domain" description="RING-type" evidence="6">
    <location>
        <begin position="308"/>
        <end position="356"/>
    </location>
</feature>
<evidence type="ECO:0000256" key="4">
    <source>
        <dbReference type="PROSITE-ProRule" id="PRU00175"/>
    </source>
</evidence>
<evidence type="ECO:0000259" key="6">
    <source>
        <dbReference type="PROSITE" id="PS50089"/>
    </source>
</evidence>
<feature type="region of interest" description="Disordered" evidence="5">
    <location>
        <begin position="279"/>
        <end position="301"/>
    </location>
</feature>
<organism evidence="7 8">
    <name type="scientific">Bemisia tabaci</name>
    <name type="common">Sweetpotato whitefly</name>
    <name type="synonym">Aleurodes tabaci</name>
    <dbReference type="NCBI Taxonomy" id="7038"/>
    <lineage>
        <taxon>Eukaryota</taxon>
        <taxon>Metazoa</taxon>
        <taxon>Ecdysozoa</taxon>
        <taxon>Arthropoda</taxon>
        <taxon>Hexapoda</taxon>
        <taxon>Insecta</taxon>
        <taxon>Pterygota</taxon>
        <taxon>Neoptera</taxon>
        <taxon>Paraneoptera</taxon>
        <taxon>Hemiptera</taxon>
        <taxon>Sternorrhyncha</taxon>
        <taxon>Aleyrodoidea</taxon>
        <taxon>Aleyrodidae</taxon>
        <taxon>Aleyrodinae</taxon>
        <taxon>Bemisia</taxon>
    </lineage>
</organism>
<proteinExistence type="predicted"/>
<evidence type="ECO:0000313" key="8">
    <source>
        <dbReference type="Proteomes" id="UP001152759"/>
    </source>
</evidence>
<dbReference type="SUPFAM" id="SSF57850">
    <property type="entry name" value="RING/U-box"/>
    <property type="match status" value="1"/>
</dbReference>
<dbReference type="EMBL" id="OU963871">
    <property type="protein sequence ID" value="CAH0383007.1"/>
    <property type="molecule type" value="Genomic_DNA"/>
</dbReference>
<dbReference type="InterPro" id="IPR018957">
    <property type="entry name" value="Znf_C3HC4_RING-type"/>
</dbReference>
<protein>
    <recommendedName>
        <fullName evidence="6">RING-type domain-containing protein</fullName>
    </recommendedName>
</protein>
<keyword evidence="3" id="KW-0862">Zinc</keyword>
<dbReference type="Pfam" id="PF00097">
    <property type="entry name" value="zf-C3HC4"/>
    <property type="match status" value="1"/>
</dbReference>
<dbReference type="InterPro" id="IPR001841">
    <property type="entry name" value="Znf_RING"/>
</dbReference>
<dbReference type="Proteomes" id="UP001152759">
    <property type="component" value="Chromosome 10"/>
</dbReference>